<sequence length="164" mass="18384">MCNRLGSQDTWRWLFGTTCAIHTAATATTATIDAESRCRCVEFPSFNALILFVSNVCGSRLHSLGSFFLPSTSPRATTIRSEIIDRMHINPQPWHVFLFSFFFIRATFASHPLATSCALNNVCLSKSLQRCCCLRVLCSGASSLLYVLQTPFFSLLWRECARSK</sequence>
<dbReference type="Proteomes" id="UP001627154">
    <property type="component" value="Unassembled WGS sequence"/>
</dbReference>
<evidence type="ECO:0008006" key="3">
    <source>
        <dbReference type="Google" id="ProtNLM"/>
    </source>
</evidence>
<dbReference type="AlphaFoldDB" id="A0ABD2X825"/>
<keyword evidence="2" id="KW-1185">Reference proteome</keyword>
<name>A0ABD2X825_9HYME</name>
<accession>A0ABD2X825</accession>
<protein>
    <recommendedName>
        <fullName evidence="3">Secreted protein</fullName>
    </recommendedName>
</protein>
<gene>
    <name evidence="1" type="ORF">TKK_005368</name>
</gene>
<evidence type="ECO:0000313" key="2">
    <source>
        <dbReference type="Proteomes" id="UP001627154"/>
    </source>
</evidence>
<organism evidence="1 2">
    <name type="scientific">Trichogramma kaykai</name>
    <dbReference type="NCBI Taxonomy" id="54128"/>
    <lineage>
        <taxon>Eukaryota</taxon>
        <taxon>Metazoa</taxon>
        <taxon>Ecdysozoa</taxon>
        <taxon>Arthropoda</taxon>
        <taxon>Hexapoda</taxon>
        <taxon>Insecta</taxon>
        <taxon>Pterygota</taxon>
        <taxon>Neoptera</taxon>
        <taxon>Endopterygota</taxon>
        <taxon>Hymenoptera</taxon>
        <taxon>Apocrita</taxon>
        <taxon>Proctotrupomorpha</taxon>
        <taxon>Chalcidoidea</taxon>
        <taxon>Trichogrammatidae</taxon>
        <taxon>Trichogramma</taxon>
    </lineage>
</organism>
<reference evidence="1 2" key="1">
    <citation type="journal article" date="2024" name="bioRxiv">
        <title>A reference genome for Trichogramma kaykai: A tiny desert-dwelling parasitoid wasp with competing sex-ratio distorters.</title>
        <authorList>
            <person name="Culotta J."/>
            <person name="Lindsey A.R."/>
        </authorList>
    </citation>
    <scope>NUCLEOTIDE SEQUENCE [LARGE SCALE GENOMIC DNA]</scope>
    <source>
        <strain evidence="1 2">KSX58</strain>
    </source>
</reference>
<dbReference type="EMBL" id="JBJJXI010000045">
    <property type="protein sequence ID" value="KAL3401552.1"/>
    <property type="molecule type" value="Genomic_DNA"/>
</dbReference>
<comment type="caution">
    <text evidence="1">The sequence shown here is derived from an EMBL/GenBank/DDBJ whole genome shotgun (WGS) entry which is preliminary data.</text>
</comment>
<evidence type="ECO:0000313" key="1">
    <source>
        <dbReference type="EMBL" id="KAL3401552.1"/>
    </source>
</evidence>
<proteinExistence type="predicted"/>